<gene>
    <name evidence="1" type="ORF">N7515_002958</name>
</gene>
<dbReference type="AlphaFoldDB" id="A0A9W9HEC1"/>
<dbReference type="GeneID" id="81402872"/>
<reference evidence="1" key="2">
    <citation type="journal article" date="2023" name="IMA Fungus">
        <title>Comparative genomic study of the Penicillium genus elucidates a diverse pangenome and 15 lateral gene transfer events.</title>
        <authorList>
            <person name="Petersen C."/>
            <person name="Sorensen T."/>
            <person name="Nielsen M.R."/>
            <person name="Sondergaard T.E."/>
            <person name="Sorensen J.L."/>
            <person name="Fitzpatrick D.A."/>
            <person name="Frisvad J.C."/>
            <person name="Nielsen K.L."/>
        </authorList>
    </citation>
    <scope>NUCLEOTIDE SEQUENCE</scope>
    <source>
        <strain evidence="1">IBT 22155</strain>
    </source>
</reference>
<sequence>MARGISGTVSMEVSKEAVKIQAPPISKCAFEAAFLDDGVGQATPGRSRSTCKVDVMAADILAAADELIFALQGLVVLGSVVGSARQEGP</sequence>
<dbReference type="EMBL" id="JAPQKL010000002">
    <property type="protein sequence ID" value="KAJ5144171.1"/>
    <property type="molecule type" value="Genomic_DNA"/>
</dbReference>
<dbReference type="Proteomes" id="UP001149079">
    <property type="component" value="Unassembled WGS sequence"/>
</dbReference>
<dbReference type="RefSeq" id="XP_056525815.1">
    <property type="nucleotide sequence ID" value="XM_056663702.1"/>
</dbReference>
<protein>
    <submittedName>
        <fullName evidence="1">Uncharacterized protein</fullName>
    </submittedName>
</protein>
<keyword evidence="2" id="KW-1185">Reference proteome</keyword>
<evidence type="ECO:0000313" key="1">
    <source>
        <dbReference type="EMBL" id="KAJ5144171.1"/>
    </source>
</evidence>
<organism evidence="1 2">
    <name type="scientific">Penicillium bovifimosum</name>
    <dbReference type="NCBI Taxonomy" id="126998"/>
    <lineage>
        <taxon>Eukaryota</taxon>
        <taxon>Fungi</taxon>
        <taxon>Dikarya</taxon>
        <taxon>Ascomycota</taxon>
        <taxon>Pezizomycotina</taxon>
        <taxon>Eurotiomycetes</taxon>
        <taxon>Eurotiomycetidae</taxon>
        <taxon>Eurotiales</taxon>
        <taxon>Aspergillaceae</taxon>
        <taxon>Penicillium</taxon>
    </lineage>
</organism>
<accession>A0A9W9HEC1</accession>
<reference evidence="1" key="1">
    <citation type="submission" date="2022-11" db="EMBL/GenBank/DDBJ databases">
        <authorList>
            <person name="Petersen C."/>
        </authorList>
    </citation>
    <scope>NUCLEOTIDE SEQUENCE</scope>
    <source>
        <strain evidence="1">IBT 22155</strain>
    </source>
</reference>
<proteinExistence type="predicted"/>
<comment type="caution">
    <text evidence="1">The sequence shown here is derived from an EMBL/GenBank/DDBJ whole genome shotgun (WGS) entry which is preliminary data.</text>
</comment>
<name>A0A9W9HEC1_9EURO</name>
<evidence type="ECO:0000313" key="2">
    <source>
        <dbReference type="Proteomes" id="UP001149079"/>
    </source>
</evidence>